<dbReference type="InterPro" id="IPR005079">
    <property type="entry name" value="Peptidase_C45_hydrolase"/>
</dbReference>
<keyword evidence="2" id="KW-0808">Transferase</keyword>
<proteinExistence type="predicted"/>
<dbReference type="Proteomes" id="UP001500851">
    <property type="component" value="Unassembled WGS sequence"/>
</dbReference>
<reference evidence="2 3" key="1">
    <citation type="journal article" date="2019" name="Int. J. Syst. Evol. Microbiol.">
        <title>The Global Catalogue of Microorganisms (GCM) 10K type strain sequencing project: providing services to taxonomists for standard genome sequencing and annotation.</title>
        <authorList>
            <consortium name="The Broad Institute Genomics Platform"/>
            <consortium name="The Broad Institute Genome Sequencing Center for Infectious Disease"/>
            <person name="Wu L."/>
            <person name="Ma J."/>
        </authorList>
    </citation>
    <scope>NUCLEOTIDE SEQUENCE [LARGE SCALE GENOMIC DNA]</scope>
    <source>
        <strain evidence="2 3">JCM 14736</strain>
    </source>
</reference>
<evidence type="ECO:0000259" key="1">
    <source>
        <dbReference type="Pfam" id="PF03417"/>
    </source>
</evidence>
<organism evidence="2 3">
    <name type="scientific">Leucobacter iarius</name>
    <dbReference type="NCBI Taxonomy" id="333963"/>
    <lineage>
        <taxon>Bacteria</taxon>
        <taxon>Bacillati</taxon>
        <taxon>Actinomycetota</taxon>
        <taxon>Actinomycetes</taxon>
        <taxon>Micrococcales</taxon>
        <taxon>Microbacteriaceae</taxon>
        <taxon>Leucobacter</taxon>
    </lineage>
</organism>
<evidence type="ECO:0000313" key="3">
    <source>
        <dbReference type="Proteomes" id="UP001500851"/>
    </source>
</evidence>
<evidence type="ECO:0000313" key="2">
    <source>
        <dbReference type="EMBL" id="GAA1781037.1"/>
    </source>
</evidence>
<keyword evidence="2" id="KW-0012">Acyltransferase</keyword>
<dbReference type="NCBIfam" id="NF040521">
    <property type="entry name" value="C45_proenzyme"/>
    <property type="match status" value="1"/>
</dbReference>
<keyword evidence="3" id="KW-1185">Reference proteome</keyword>
<dbReference type="Gene3D" id="3.60.60.10">
    <property type="entry name" value="Penicillin V Acylase, Chain A"/>
    <property type="match status" value="1"/>
</dbReference>
<protein>
    <submittedName>
        <fullName evidence="2">C45 family autoproteolytic acyltransferase/hydolase</fullName>
    </submittedName>
</protein>
<dbReference type="RefSeq" id="WP_344029502.1">
    <property type="nucleotide sequence ID" value="NZ_BAAAOB010000001.1"/>
</dbReference>
<dbReference type="InterPro" id="IPR047801">
    <property type="entry name" value="Peptidase_C45"/>
</dbReference>
<dbReference type="PANTHER" id="PTHR34180:SF1">
    <property type="entry name" value="BETA-ALANYL-DOPAMINE_CARCININE HYDROLASE"/>
    <property type="match status" value="1"/>
</dbReference>
<dbReference type="EMBL" id="BAAAOB010000001">
    <property type="protein sequence ID" value="GAA1781037.1"/>
    <property type="molecule type" value="Genomic_DNA"/>
</dbReference>
<dbReference type="PANTHER" id="PTHR34180">
    <property type="entry name" value="PEPTIDASE C45"/>
    <property type="match status" value="1"/>
</dbReference>
<feature type="domain" description="Peptidase C45 hydrolase" evidence="1">
    <location>
        <begin position="122"/>
        <end position="336"/>
    </location>
</feature>
<accession>A0ABN2L9V4</accession>
<dbReference type="GO" id="GO:0016746">
    <property type="term" value="F:acyltransferase activity"/>
    <property type="evidence" value="ECO:0007669"/>
    <property type="project" value="UniProtKB-KW"/>
</dbReference>
<sequence>MTTTERLHLRVSGETRAELGRSRGSQLRDSLPAAYAKYAELFRILGVDEETERQGAERVIAALAAWRPAVVEELAGIAEGSGLTLAQVVALNARTEILALGKAASSECSTVTAVIDGRHRAVQTWDWHIELAPFWHTHEVDGPGYRYAGLTEQGIVSKIGVNEAGLALHFNILGHREDGPSGVPMHVLSSIVLTECASVDEAIALIRSAPIASSSAFTMLDADRAVSVEMSPAGVFVIEEVAGSVQRTNHFQDAEPLGGQKSEIYEPDSSERLALVRDRIADGGPADTSALVELLVSGEGQPPLTCHADMAKSYGERWATLATIVTDPERRSIRILDGMPTDAATGEWREISVAG</sequence>
<dbReference type="Gene3D" id="1.10.10.2120">
    <property type="match status" value="1"/>
</dbReference>
<name>A0ABN2L9V4_9MICO</name>
<dbReference type="InterPro" id="IPR047794">
    <property type="entry name" value="C45_proenzyme-like"/>
</dbReference>
<dbReference type="Pfam" id="PF03417">
    <property type="entry name" value="AAT"/>
    <property type="match status" value="1"/>
</dbReference>
<comment type="caution">
    <text evidence="2">The sequence shown here is derived from an EMBL/GenBank/DDBJ whole genome shotgun (WGS) entry which is preliminary data.</text>
</comment>
<gene>
    <name evidence="2" type="ORF">GCM10009768_07490</name>
</gene>